<protein>
    <submittedName>
        <fullName evidence="5">Stage V sporulation protein D</fullName>
    </submittedName>
</protein>
<dbReference type="GO" id="GO:0071555">
    <property type="term" value="P:cell wall organization"/>
    <property type="evidence" value="ECO:0007669"/>
    <property type="project" value="TreeGrafter"/>
</dbReference>
<keyword evidence="3" id="KW-1133">Transmembrane helix</keyword>
<dbReference type="EMBL" id="LWAE01000001">
    <property type="protein sequence ID" value="KZL94320.1"/>
    <property type="molecule type" value="Genomic_DNA"/>
</dbReference>
<reference evidence="5 6" key="1">
    <citation type="submission" date="2016-04" db="EMBL/GenBank/DDBJ databases">
        <title>Genome sequence of Clostridium magnum DSM 2767.</title>
        <authorList>
            <person name="Poehlein A."/>
            <person name="Uhlig R."/>
            <person name="Fischer R."/>
            <person name="Bahl H."/>
            <person name="Daniel R."/>
        </authorList>
    </citation>
    <scope>NUCLEOTIDE SEQUENCE [LARGE SCALE GENOMIC DNA]</scope>
    <source>
        <strain evidence="5 6">DSM 2767</strain>
    </source>
</reference>
<keyword evidence="3" id="KW-0812">Transmembrane</keyword>
<dbReference type="RefSeq" id="WP_066619682.1">
    <property type="nucleotide sequence ID" value="NZ_FQXL01000009.1"/>
</dbReference>
<evidence type="ECO:0000256" key="2">
    <source>
        <dbReference type="ARBA" id="ARBA00023136"/>
    </source>
</evidence>
<evidence type="ECO:0000256" key="3">
    <source>
        <dbReference type="SAM" id="Phobius"/>
    </source>
</evidence>
<keyword evidence="2 3" id="KW-0472">Membrane</keyword>
<dbReference type="Proteomes" id="UP000076603">
    <property type="component" value="Unassembled WGS sequence"/>
</dbReference>
<dbReference type="AlphaFoldDB" id="A0A162UV55"/>
<comment type="caution">
    <text evidence="5">The sequence shown here is derived from an EMBL/GenBank/DDBJ whole genome shotgun (WGS) entry which is preliminary data.</text>
</comment>
<gene>
    <name evidence="5" type="primary">spoVD_2</name>
    <name evidence="5" type="ORF">CLMAG_13730</name>
</gene>
<sequence>MIIKVSRALIRKRQYIILILFVTMLVALCGRMVQYQYIGSSKLSVMADSQYSYKEDITDTNYLLFDSNGKQLINYNKKYYAVISPDIFTRNNLDADSDQTLTLIYTLRNYNDNYDLSKNDVLSSSKKLYYEIDESTYNKLKNIKDVKGFYTYEYSAADKDGVWKLENLLINPRRTDNSALKSNDSLEMQIYNKTKDNKKPQIVFNRDVNGNIIDEKTELPQNNMNVRLTVDKNIEEKIKEILNSEKNKDFTQIGVVLMEASTGKIKAMVQKDDTKPNVNIGAATNNGFFAGSIFKIIVEEAGLDRKSINVNDTFTCRGLYENEKHEKHGTLTIEEAFKVSCNDIFSQVGSKVGFNNFYDNAKSQGLMEKVLGFDSEKSGNFEVKDAKNSDGTLGIASIGQSIRITPIESISIANTVVNNGMYVKPHIVEAYVDDSNNEIEILKTEQLPVIEKSTASIIKKQMISVVKEGTAQAAYMDNVEIGGKTGTTERIELSKQTGKAEEHSDGWFVGFFKVDGKYYSMVVFIQDIDKDKDSGGNTSAPIFKDVVNGVVQYLKN</sequence>
<dbReference type="Pfam" id="PF00905">
    <property type="entry name" value="Transpeptidase"/>
    <property type="match status" value="1"/>
</dbReference>
<dbReference type="Gene3D" id="3.40.710.10">
    <property type="entry name" value="DD-peptidase/beta-lactamase superfamily"/>
    <property type="match status" value="1"/>
</dbReference>
<dbReference type="PATRIC" id="fig|1121326.3.peg.1343"/>
<dbReference type="OrthoDB" id="2985542at2"/>
<dbReference type="SUPFAM" id="SSF56601">
    <property type="entry name" value="beta-lactamase/transpeptidase-like"/>
    <property type="match status" value="1"/>
</dbReference>
<organism evidence="5 6">
    <name type="scientific">Clostridium magnum DSM 2767</name>
    <dbReference type="NCBI Taxonomy" id="1121326"/>
    <lineage>
        <taxon>Bacteria</taxon>
        <taxon>Bacillati</taxon>
        <taxon>Bacillota</taxon>
        <taxon>Clostridia</taxon>
        <taxon>Eubacteriales</taxon>
        <taxon>Clostridiaceae</taxon>
        <taxon>Clostridium</taxon>
    </lineage>
</organism>
<feature type="domain" description="Penicillin-binding protein transpeptidase" evidence="4">
    <location>
        <begin position="254"/>
        <end position="547"/>
    </location>
</feature>
<evidence type="ECO:0000313" key="5">
    <source>
        <dbReference type="EMBL" id="KZL94320.1"/>
    </source>
</evidence>
<accession>A0A162UV55</accession>
<name>A0A162UV55_9CLOT</name>
<evidence type="ECO:0000256" key="1">
    <source>
        <dbReference type="ARBA" id="ARBA00004370"/>
    </source>
</evidence>
<dbReference type="PANTHER" id="PTHR30627:SF1">
    <property type="entry name" value="PEPTIDOGLYCAN D,D-TRANSPEPTIDASE FTSI"/>
    <property type="match status" value="1"/>
</dbReference>
<feature type="transmembrane region" description="Helical" evidence="3">
    <location>
        <begin position="15"/>
        <end position="33"/>
    </location>
</feature>
<dbReference type="GO" id="GO:0008658">
    <property type="term" value="F:penicillin binding"/>
    <property type="evidence" value="ECO:0007669"/>
    <property type="project" value="InterPro"/>
</dbReference>
<dbReference type="InterPro" id="IPR012338">
    <property type="entry name" value="Beta-lactam/transpept-like"/>
</dbReference>
<dbReference type="PANTHER" id="PTHR30627">
    <property type="entry name" value="PEPTIDOGLYCAN D,D-TRANSPEPTIDASE"/>
    <property type="match status" value="1"/>
</dbReference>
<dbReference type="STRING" id="1121326.CLMAG_13730"/>
<evidence type="ECO:0000259" key="4">
    <source>
        <dbReference type="Pfam" id="PF00905"/>
    </source>
</evidence>
<dbReference type="InterPro" id="IPR050515">
    <property type="entry name" value="Beta-lactam/transpept"/>
</dbReference>
<keyword evidence="6" id="KW-1185">Reference proteome</keyword>
<evidence type="ECO:0000313" key="6">
    <source>
        <dbReference type="Proteomes" id="UP000076603"/>
    </source>
</evidence>
<dbReference type="InterPro" id="IPR001460">
    <property type="entry name" value="PCN-bd_Tpept"/>
</dbReference>
<dbReference type="GO" id="GO:0005886">
    <property type="term" value="C:plasma membrane"/>
    <property type="evidence" value="ECO:0007669"/>
    <property type="project" value="TreeGrafter"/>
</dbReference>
<proteinExistence type="predicted"/>
<comment type="subcellular location">
    <subcellularLocation>
        <location evidence="1">Membrane</location>
    </subcellularLocation>
</comment>